<feature type="compositionally biased region" description="Low complexity" evidence="1">
    <location>
        <begin position="32"/>
        <end position="46"/>
    </location>
</feature>
<evidence type="ECO:0008006" key="5">
    <source>
        <dbReference type="Google" id="ProtNLM"/>
    </source>
</evidence>
<accession>A0A4Q2RQ44</accession>
<dbReference type="AlphaFoldDB" id="A0A4Q2RQ44"/>
<evidence type="ECO:0000313" key="3">
    <source>
        <dbReference type="EMBL" id="RYB89964.1"/>
    </source>
</evidence>
<keyword evidence="2" id="KW-0732">Signal</keyword>
<organism evidence="3 4">
    <name type="scientific">Nocardioides oleivorans</name>
    <dbReference type="NCBI Taxonomy" id="273676"/>
    <lineage>
        <taxon>Bacteria</taxon>
        <taxon>Bacillati</taxon>
        <taxon>Actinomycetota</taxon>
        <taxon>Actinomycetes</taxon>
        <taxon>Propionibacteriales</taxon>
        <taxon>Nocardioidaceae</taxon>
        <taxon>Nocardioides</taxon>
    </lineage>
</organism>
<dbReference type="RefSeq" id="WP_129402336.1">
    <property type="nucleotide sequence ID" value="NZ_SDWT01000006.1"/>
</dbReference>
<gene>
    <name evidence="3" type="ORF">EUA93_21140</name>
</gene>
<feature type="signal peptide" evidence="2">
    <location>
        <begin position="1"/>
        <end position="21"/>
    </location>
</feature>
<dbReference type="OrthoDB" id="3783044at2"/>
<feature type="chain" id="PRO_5020775940" description="DUF4352 domain-containing protein" evidence="2">
    <location>
        <begin position="22"/>
        <end position="206"/>
    </location>
</feature>
<protein>
    <recommendedName>
        <fullName evidence="5">DUF4352 domain-containing protein</fullName>
    </recommendedName>
</protein>
<proteinExistence type="predicted"/>
<comment type="caution">
    <text evidence="3">The sequence shown here is derived from an EMBL/GenBank/DDBJ whole genome shotgun (WGS) entry which is preliminary data.</text>
</comment>
<feature type="compositionally biased region" description="Basic and acidic residues" evidence="1">
    <location>
        <begin position="195"/>
        <end position="206"/>
    </location>
</feature>
<evidence type="ECO:0000256" key="1">
    <source>
        <dbReference type="SAM" id="MobiDB-lite"/>
    </source>
</evidence>
<keyword evidence="4" id="KW-1185">Reference proteome</keyword>
<sequence length="206" mass="21343">MRRPLHLTSCAALVLATLSLAACSGADPGSDAEPAGTPAAAAASGTAPGTALSYGDSATLVWQPTSTITGELELSVDTVAEQRPSVLDGWLRDDAMAASRPYFVTVTITNTGAADLGGQAVPVYLRDDDGRLGAAWSFGGDFTACQSGPLPTPFATGAETEMCLVYLAPDRARAEDVVFEPSEGYDPITWTGQVERPESSRSSRRG</sequence>
<evidence type="ECO:0000313" key="4">
    <source>
        <dbReference type="Proteomes" id="UP000294071"/>
    </source>
</evidence>
<name>A0A4Q2RQ44_9ACTN</name>
<feature type="region of interest" description="Disordered" evidence="1">
    <location>
        <begin position="183"/>
        <end position="206"/>
    </location>
</feature>
<evidence type="ECO:0000256" key="2">
    <source>
        <dbReference type="SAM" id="SignalP"/>
    </source>
</evidence>
<dbReference type="EMBL" id="SDWT01000006">
    <property type="protein sequence ID" value="RYB89964.1"/>
    <property type="molecule type" value="Genomic_DNA"/>
</dbReference>
<dbReference type="PROSITE" id="PS51257">
    <property type="entry name" value="PROKAR_LIPOPROTEIN"/>
    <property type="match status" value="1"/>
</dbReference>
<feature type="region of interest" description="Disordered" evidence="1">
    <location>
        <begin position="26"/>
        <end position="46"/>
    </location>
</feature>
<dbReference type="Proteomes" id="UP000294071">
    <property type="component" value="Unassembled WGS sequence"/>
</dbReference>
<reference evidence="3 4" key="1">
    <citation type="submission" date="2019-01" db="EMBL/GenBank/DDBJ databases">
        <title>Novel species of Nocardioides.</title>
        <authorList>
            <person name="Liu Q."/>
            <person name="Xin Y.-H."/>
        </authorList>
    </citation>
    <scope>NUCLEOTIDE SEQUENCE [LARGE SCALE GENOMIC DNA]</scope>
    <source>
        <strain evidence="3 4">CGMCC 4.6882</strain>
    </source>
</reference>